<organism evidence="2 3">
    <name type="scientific">Neurospora intermedia</name>
    <dbReference type="NCBI Taxonomy" id="5142"/>
    <lineage>
        <taxon>Eukaryota</taxon>
        <taxon>Fungi</taxon>
        <taxon>Dikarya</taxon>
        <taxon>Ascomycota</taxon>
        <taxon>Pezizomycotina</taxon>
        <taxon>Sordariomycetes</taxon>
        <taxon>Sordariomycetidae</taxon>
        <taxon>Sordariales</taxon>
        <taxon>Sordariaceae</taxon>
        <taxon>Neurospora</taxon>
    </lineage>
</organism>
<name>A0ABR3DIS3_NEUIN</name>
<feature type="compositionally biased region" description="Basic residues" evidence="1">
    <location>
        <begin position="593"/>
        <end position="610"/>
    </location>
</feature>
<dbReference type="Proteomes" id="UP001451303">
    <property type="component" value="Unassembled WGS sequence"/>
</dbReference>
<dbReference type="EMBL" id="JAVLET010000003">
    <property type="protein sequence ID" value="KAL0472583.1"/>
    <property type="molecule type" value="Genomic_DNA"/>
</dbReference>
<reference evidence="2 3" key="1">
    <citation type="submission" date="2023-09" db="EMBL/GenBank/DDBJ databases">
        <title>Multi-omics analysis of a traditional fermented food reveals byproduct-associated fungal strains for waste-to-food upcycling.</title>
        <authorList>
            <consortium name="Lawrence Berkeley National Laboratory"/>
            <person name="Rekdal V.M."/>
            <person name="Villalobos-Escobedo J.M."/>
            <person name="Rodriguez-Valeron N."/>
            <person name="Garcia M.O."/>
            <person name="Vasquez D.P."/>
            <person name="Damayanti I."/>
            <person name="Sorensen P.M."/>
            <person name="Baidoo E.E."/>
            <person name="De Carvalho A.C."/>
            <person name="Riley R."/>
            <person name="Lipzen A."/>
            <person name="He G."/>
            <person name="Yan M."/>
            <person name="Haridas S."/>
            <person name="Daum C."/>
            <person name="Yoshinaga Y."/>
            <person name="Ng V."/>
            <person name="Grigoriev I.V."/>
            <person name="Munk R."/>
            <person name="Nuraida L."/>
            <person name="Wijaya C.H."/>
            <person name="Morales P.-C."/>
            <person name="Keasling J.D."/>
        </authorList>
    </citation>
    <scope>NUCLEOTIDE SEQUENCE [LARGE SCALE GENOMIC DNA]</scope>
    <source>
        <strain evidence="2 3">FGSC 2613</strain>
    </source>
</reference>
<feature type="region of interest" description="Disordered" evidence="1">
    <location>
        <begin position="56"/>
        <end position="92"/>
    </location>
</feature>
<proteinExistence type="predicted"/>
<feature type="compositionally biased region" description="Basic and acidic residues" evidence="1">
    <location>
        <begin position="574"/>
        <end position="584"/>
    </location>
</feature>
<evidence type="ECO:0000313" key="3">
    <source>
        <dbReference type="Proteomes" id="UP001451303"/>
    </source>
</evidence>
<feature type="compositionally biased region" description="Basic and acidic residues" evidence="1">
    <location>
        <begin position="616"/>
        <end position="628"/>
    </location>
</feature>
<protein>
    <submittedName>
        <fullName evidence="2">Uncharacterized protein</fullName>
    </submittedName>
</protein>
<comment type="caution">
    <text evidence="2">The sequence shown here is derived from an EMBL/GenBank/DDBJ whole genome shotgun (WGS) entry which is preliminary data.</text>
</comment>
<evidence type="ECO:0000256" key="1">
    <source>
        <dbReference type="SAM" id="MobiDB-lite"/>
    </source>
</evidence>
<sequence length="645" mass="72659">MMSVAKAIKLTRSNDQSITVSSGTDTFTIAFFEVPRVSDNAVRRFQRVRKPRTDVNETIENRPGPHNFRFTIYDSPTEDNAKDNKKQKQGSRSHFLAIKDDKAFAIRMIGDCNESAFKVKVRVGGVNVLQHTTQGKKSQDYFVVCEQKWIWGTQVGKDTARQFRVFPRGREKLSLRYQLRNNNIRKEVEIEITSRRLPDPTGSWSYLPSLSTGMILDDPSLSVTDFSGIMPQQFHHSTPRPSPLYEYFSGRFSYDNMAPAPQVTFQELRFNETGPSDPYNYGMVPHASPPLTASHELDSEDFLADEDSVDYSEALTSDDPYYSSDSMSAGFMPRPTRLEMFKNGPTPPEAPLYSPTEPGHCSPSPSPPVGDTLLPRPPSPVELLGSEPSTPVSETPGYSRRYATSTFLALRATHCDEESIHSDPEEDMLPHQMVVGTGGLIEQIVCPDKHPEWIDDKTVTLKFKIVDNPRHLPKHLQNLEEPEKIAVGGMRVRETGPGGNYREVPNLPAGTFQALAPIVTDPDGLRRDIRSPMEMELSDDGNRELPESPVDSGEGSVREPEEDRGETDDGGEEGDARGFRKLVEEAQTQPRGFKNKIRMKKKMREQRKRGGAGIMAEKREEPKSERSSRWRRFVDALRRVLTLAR</sequence>
<keyword evidence="3" id="KW-1185">Reference proteome</keyword>
<accession>A0ABR3DIS3</accession>
<evidence type="ECO:0000313" key="2">
    <source>
        <dbReference type="EMBL" id="KAL0472583.1"/>
    </source>
</evidence>
<feature type="compositionally biased region" description="Acidic residues" evidence="1">
    <location>
        <begin position="562"/>
        <end position="573"/>
    </location>
</feature>
<feature type="region of interest" description="Disordered" evidence="1">
    <location>
        <begin position="336"/>
        <end position="398"/>
    </location>
</feature>
<gene>
    <name evidence="2" type="ORF">QR685DRAFT_522420</name>
</gene>
<feature type="region of interest" description="Disordered" evidence="1">
    <location>
        <begin position="535"/>
        <end position="628"/>
    </location>
</feature>